<evidence type="ECO:0000256" key="1">
    <source>
        <dbReference type="SAM" id="Phobius"/>
    </source>
</evidence>
<dbReference type="Pfam" id="PF06713">
    <property type="entry name" value="bPH_4"/>
    <property type="match status" value="1"/>
</dbReference>
<evidence type="ECO:0000313" key="3">
    <source>
        <dbReference type="EMBL" id="XDI37613.1"/>
    </source>
</evidence>
<evidence type="ECO:0000259" key="2">
    <source>
        <dbReference type="Pfam" id="PF06713"/>
    </source>
</evidence>
<feature type="domain" description="Uncharacterized protein YyaB-like PH" evidence="2">
    <location>
        <begin position="60"/>
        <end position="139"/>
    </location>
</feature>
<keyword evidence="1" id="KW-0812">Transmembrane</keyword>
<dbReference type="EMBL" id="CP162551">
    <property type="protein sequence ID" value="XDI37613.1"/>
    <property type="molecule type" value="Genomic_DNA"/>
</dbReference>
<feature type="transmembrane region" description="Helical" evidence="1">
    <location>
        <begin position="12"/>
        <end position="32"/>
    </location>
</feature>
<feature type="transmembrane region" description="Helical" evidence="1">
    <location>
        <begin position="38"/>
        <end position="58"/>
    </location>
</feature>
<gene>
    <name evidence="3" type="ORF">AB3N04_04660</name>
</gene>
<dbReference type="RefSeq" id="WP_368504944.1">
    <property type="nucleotide sequence ID" value="NZ_CP162551.1"/>
</dbReference>
<dbReference type="InterPro" id="IPR009589">
    <property type="entry name" value="PH_YyaB-like"/>
</dbReference>
<reference evidence="3" key="1">
    <citation type="submission" date="2024-07" db="EMBL/GenBank/DDBJ databases">
        <title>Identification and characteristics of an arsenic-resistant bacterial isolate, which belongs to a novel species.</title>
        <authorList>
            <person name="Juszczyk A."/>
            <person name="Kowalczyk A."/>
            <person name="Was K."/>
            <person name="Kosowicz W."/>
            <person name="Budzyn A."/>
            <person name="Latowski D."/>
        </authorList>
    </citation>
    <scope>NUCLEOTIDE SEQUENCE</scope>
    <source>
        <strain evidence="3">As8PL</strain>
    </source>
</reference>
<dbReference type="AlphaFoldDB" id="A0AB39BVJ0"/>
<keyword evidence="1" id="KW-0472">Membrane</keyword>
<keyword evidence="1" id="KW-1133">Transmembrane helix</keyword>
<name>A0AB39BVJ0_9BACI</name>
<proteinExistence type="predicted"/>
<sequence length="192" mass="22762">MLYKTRRDLTMNSITVAIIVFLFSVLYLIIRFVDFTPLILFLFLIYLFSIWLALYSIFQIRYRIRDEGLFVQMGPFYSTYHYADMKRIDYTKGLSRLRPVNVHSFMWAVDGIELHFEGQLTKIQLSPERQDEFIQELFNRAPQLACCSIEEQRAKREREEQLQQQEVVMMPHIGGTVKSSKVGRSSGEWLKL</sequence>
<organism evidence="3">
    <name type="scientific">Alkalihalophilus sp. As8PL</name>
    <dbReference type="NCBI Taxonomy" id="3237103"/>
    <lineage>
        <taxon>Bacteria</taxon>
        <taxon>Bacillati</taxon>
        <taxon>Bacillota</taxon>
        <taxon>Bacilli</taxon>
        <taxon>Bacillales</taxon>
        <taxon>Bacillaceae</taxon>
        <taxon>Alkalihalophilus</taxon>
    </lineage>
</organism>
<accession>A0AB39BVJ0</accession>
<protein>
    <submittedName>
        <fullName evidence="3">PH domain-containing protein</fullName>
    </submittedName>
</protein>
<dbReference type="GO" id="GO:0030153">
    <property type="term" value="P:bacteriocin immunity"/>
    <property type="evidence" value="ECO:0007669"/>
    <property type="project" value="InterPro"/>
</dbReference>